<dbReference type="PANTHER" id="PTHR31908">
    <property type="entry name" value="PROTEIN CROWDED NUCLEI 4"/>
    <property type="match status" value="1"/>
</dbReference>
<gene>
    <name evidence="5" type="ORF">SAY87_011405</name>
</gene>
<protein>
    <submittedName>
        <fullName evidence="5">Uncharacterized protein</fullName>
    </submittedName>
</protein>
<dbReference type="Proteomes" id="UP001345219">
    <property type="component" value="Chromosome 9"/>
</dbReference>
<evidence type="ECO:0000313" key="5">
    <source>
        <dbReference type="EMBL" id="KAK4745093.1"/>
    </source>
</evidence>
<dbReference type="GO" id="GO:0005652">
    <property type="term" value="C:nuclear lamina"/>
    <property type="evidence" value="ECO:0007669"/>
    <property type="project" value="UniProtKB-SubCell"/>
</dbReference>
<evidence type="ECO:0000256" key="1">
    <source>
        <dbReference type="ARBA" id="ARBA00023054"/>
    </source>
</evidence>
<keyword evidence="2" id="KW-0539">Nucleus</keyword>
<reference evidence="5 6" key="1">
    <citation type="journal article" date="2023" name="Hortic Res">
        <title>Pangenome of water caltrop reveals structural variations and asymmetric subgenome divergence after allopolyploidization.</title>
        <authorList>
            <person name="Zhang X."/>
            <person name="Chen Y."/>
            <person name="Wang L."/>
            <person name="Yuan Y."/>
            <person name="Fang M."/>
            <person name="Shi L."/>
            <person name="Lu R."/>
            <person name="Comes H.P."/>
            <person name="Ma Y."/>
            <person name="Chen Y."/>
            <person name="Huang G."/>
            <person name="Zhou Y."/>
            <person name="Zheng Z."/>
            <person name="Qiu Y."/>
        </authorList>
    </citation>
    <scope>NUCLEOTIDE SEQUENCE [LARGE SCALE GENOMIC DNA]</scope>
    <source>
        <tissue evidence="5">Roots</tissue>
    </source>
</reference>
<sequence>MAKEWLEEEQVGIQKDIEQLMLLSQKLKEQRENLTKEREPIISFSKKQSSGNNCDMQYLSEMENLEIPHSNFLVDNQQQISQDAETLEGQKADASPNVGSMTPVSAGTMSWLHKCTSKIFNFSPSKKGYGHLIQNLTEEGTLTVNQVMWSNQNHLVEMILRSLMQQPVLLWIF</sequence>
<keyword evidence="6" id="KW-1185">Reference proteome</keyword>
<evidence type="ECO:0000256" key="3">
    <source>
        <dbReference type="ARBA" id="ARBA00024186"/>
    </source>
</evidence>
<keyword evidence="1" id="KW-0175">Coiled coil</keyword>
<dbReference type="AlphaFoldDB" id="A0AAN7GII6"/>
<dbReference type="GO" id="GO:0006997">
    <property type="term" value="P:nucleus organization"/>
    <property type="evidence" value="ECO:0007669"/>
    <property type="project" value="InterPro"/>
</dbReference>
<dbReference type="PANTHER" id="PTHR31908:SF11">
    <property type="entry name" value="PROTEIN CROWDED NUCLEI 1"/>
    <property type="match status" value="1"/>
</dbReference>
<accession>A0AAN7GII6</accession>
<organism evidence="5 6">
    <name type="scientific">Trapa incisa</name>
    <dbReference type="NCBI Taxonomy" id="236973"/>
    <lineage>
        <taxon>Eukaryota</taxon>
        <taxon>Viridiplantae</taxon>
        <taxon>Streptophyta</taxon>
        <taxon>Embryophyta</taxon>
        <taxon>Tracheophyta</taxon>
        <taxon>Spermatophyta</taxon>
        <taxon>Magnoliopsida</taxon>
        <taxon>eudicotyledons</taxon>
        <taxon>Gunneridae</taxon>
        <taxon>Pentapetalae</taxon>
        <taxon>rosids</taxon>
        <taxon>malvids</taxon>
        <taxon>Myrtales</taxon>
        <taxon>Lythraceae</taxon>
        <taxon>Trapa</taxon>
    </lineage>
</organism>
<evidence type="ECO:0000313" key="6">
    <source>
        <dbReference type="Proteomes" id="UP001345219"/>
    </source>
</evidence>
<comment type="similarity">
    <text evidence="4">Belongs to the CRWN family.</text>
</comment>
<name>A0AAN7GII6_9MYRT</name>
<comment type="subcellular location">
    <subcellularLocation>
        <location evidence="3">Nucleus lamina</location>
    </subcellularLocation>
</comment>
<dbReference type="InterPro" id="IPR040418">
    <property type="entry name" value="CRWN"/>
</dbReference>
<evidence type="ECO:0000256" key="2">
    <source>
        <dbReference type="ARBA" id="ARBA00023242"/>
    </source>
</evidence>
<dbReference type="EMBL" id="JAXIOK010000022">
    <property type="protein sequence ID" value="KAK4745093.1"/>
    <property type="molecule type" value="Genomic_DNA"/>
</dbReference>
<evidence type="ECO:0000256" key="4">
    <source>
        <dbReference type="ARBA" id="ARBA00024208"/>
    </source>
</evidence>
<proteinExistence type="inferred from homology"/>
<comment type="caution">
    <text evidence="5">The sequence shown here is derived from an EMBL/GenBank/DDBJ whole genome shotgun (WGS) entry which is preliminary data.</text>
</comment>